<protein>
    <submittedName>
        <fullName evidence="2">Uncharacterized protein</fullName>
    </submittedName>
</protein>
<dbReference type="AlphaFoldDB" id="A0A0D0F6W6"/>
<dbReference type="RefSeq" id="WP_162835736.1">
    <property type="nucleotide sequence ID" value="NZ_JAMAYU010000011.1"/>
</dbReference>
<proteinExistence type="predicted"/>
<gene>
    <name evidence="2" type="ORF">B4167_0408</name>
</gene>
<feature type="compositionally biased region" description="Basic and acidic residues" evidence="1">
    <location>
        <begin position="23"/>
        <end position="34"/>
    </location>
</feature>
<evidence type="ECO:0000313" key="3">
    <source>
        <dbReference type="Proteomes" id="UP000032076"/>
    </source>
</evidence>
<evidence type="ECO:0000256" key="1">
    <source>
        <dbReference type="SAM" id="MobiDB-lite"/>
    </source>
</evidence>
<dbReference type="EMBL" id="JXLU01000010">
    <property type="protein sequence ID" value="KIO74131.1"/>
    <property type="molecule type" value="Genomic_DNA"/>
</dbReference>
<dbReference type="Proteomes" id="UP000032076">
    <property type="component" value="Unassembled WGS sequence"/>
</dbReference>
<reference evidence="2 3" key="1">
    <citation type="submission" date="2015-01" db="EMBL/GenBank/DDBJ databases">
        <title>Draft Genome Sequences of Four Bacillus thermoamylovorans Strains, Isolated From Food Products.</title>
        <authorList>
            <person name="Krawcyk A.O."/>
            <person name="Berendsen E.M."/>
            <person name="Eijlander R.T."/>
            <person name="de Jong A."/>
            <person name="Wells-Bennik M."/>
            <person name="Kuipers O.P."/>
        </authorList>
    </citation>
    <scope>NUCLEOTIDE SEQUENCE [LARGE SCALE GENOMIC DNA]</scope>
    <source>
        <strain evidence="2 3">B4167</strain>
    </source>
</reference>
<organism evidence="2 3">
    <name type="scientific">Caldibacillus thermoamylovorans</name>
    <dbReference type="NCBI Taxonomy" id="35841"/>
    <lineage>
        <taxon>Bacteria</taxon>
        <taxon>Bacillati</taxon>
        <taxon>Bacillota</taxon>
        <taxon>Bacilli</taxon>
        <taxon>Bacillales</taxon>
        <taxon>Bacillaceae</taxon>
        <taxon>Caldibacillus</taxon>
    </lineage>
</organism>
<feature type="compositionally biased region" description="Basic and acidic residues" evidence="1">
    <location>
        <begin position="1"/>
        <end position="10"/>
    </location>
</feature>
<feature type="region of interest" description="Disordered" evidence="1">
    <location>
        <begin position="1"/>
        <end position="34"/>
    </location>
</feature>
<name>A0A0D0F6W6_9BACI</name>
<comment type="caution">
    <text evidence="2">The sequence shown here is derived from an EMBL/GenBank/DDBJ whole genome shotgun (WGS) entry which is preliminary data.</text>
</comment>
<sequence length="48" mass="5485">MKKLNQKEEPTIAPGIDNDEELEQKATKAEKEKGEYTEVTTLTLDDFD</sequence>
<accession>A0A0D0F6W6</accession>
<evidence type="ECO:0000313" key="2">
    <source>
        <dbReference type="EMBL" id="KIO74131.1"/>
    </source>
</evidence>